<keyword evidence="7" id="KW-1185">Reference proteome</keyword>
<dbReference type="PROSITE" id="PS50977">
    <property type="entry name" value="HTH_TETR_2"/>
    <property type="match status" value="1"/>
</dbReference>
<evidence type="ECO:0000256" key="3">
    <source>
        <dbReference type="ARBA" id="ARBA00023163"/>
    </source>
</evidence>
<dbReference type="PRINTS" id="PR00455">
    <property type="entry name" value="HTHTETR"/>
</dbReference>
<dbReference type="InterPro" id="IPR009057">
    <property type="entry name" value="Homeodomain-like_sf"/>
</dbReference>
<dbReference type="Gene3D" id="1.10.357.10">
    <property type="entry name" value="Tetracycline Repressor, domain 2"/>
    <property type="match status" value="1"/>
</dbReference>
<dbReference type="RefSeq" id="WP_330198185.1">
    <property type="nucleotide sequence ID" value="NZ_JAZDRP010000002.1"/>
</dbReference>
<keyword evidence="2 4" id="KW-0238">DNA-binding</keyword>
<reference evidence="6 7" key="1">
    <citation type="submission" date="2024-01" db="EMBL/GenBank/DDBJ databases">
        <title>Hyphobacterium bacterium isolated from marine sediment.</title>
        <authorList>
            <person name="Zhao S."/>
        </authorList>
    </citation>
    <scope>NUCLEOTIDE SEQUENCE [LARGE SCALE GENOMIC DNA]</scope>
    <source>
        <strain evidence="7">HN65</strain>
    </source>
</reference>
<evidence type="ECO:0000313" key="7">
    <source>
        <dbReference type="Proteomes" id="UP001354971"/>
    </source>
</evidence>
<dbReference type="SUPFAM" id="SSF46689">
    <property type="entry name" value="Homeodomain-like"/>
    <property type="match status" value="1"/>
</dbReference>
<dbReference type="PANTHER" id="PTHR47506:SF6">
    <property type="entry name" value="HTH-TYPE TRANSCRIPTIONAL REPRESSOR NEMR"/>
    <property type="match status" value="1"/>
</dbReference>
<comment type="caution">
    <text evidence="6">The sequence shown here is derived from an EMBL/GenBank/DDBJ whole genome shotgun (WGS) entry which is preliminary data.</text>
</comment>
<keyword evidence="3" id="KW-0804">Transcription</keyword>
<accession>A0ABU7LNQ7</accession>
<keyword evidence="1" id="KW-0805">Transcription regulation</keyword>
<evidence type="ECO:0000313" key="6">
    <source>
        <dbReference type="EMBL" id="MEE2525523.1"/>
    </source>
</evidence>
<dbReference type="PANTHER" id="PTHR47506">
    <property type="entry name" value="TRANSCRIPTIONAL REGULATORY PROTEIN"/>
    <property type="match status" value="1"/>
</dbReference>
<gene>
    <name evidence="6" type="ORF">V0U79_04035</name>
</gene>
<proteinExistence type="predicted"/>
<dbReference type="EMBL" id="JAZDRP010000002">
    <property type="protein sequence ID" value="MEE2525523.1"/>
    <property type="molecule type" value="Genomic_DNA"/>
</dbReference>
<protein>
    <submittedName>
        <fullName evidence="6">TetR/AcrR family transcriptional regulator</fullName>
    </submittedName>
</protein>
<evidence type="ECO:0000256" key="2">
    <source>
        <dbReference type="ARBA" id="ARBA00023125"/>
    </source>
</evidence>
<sequence length="196" mass="21152">MAGSVARGTREKILEACRRKLEEQGADVGMGEIAKAAGVSRQAVYLHFANRAELLVATARHADMAANVDELLSASRGAPDGVSRLLAYLDAWAQLVPQIYPVARALLAMKETDASAGAAWTDRMAAQRHGCQAAIDALEKDGHLVAGLSNRAAVDSLWTLMSVRNYEHWVMDCGWTVEAYRDELKRIASAAFIKAG</sequence>
<dbReference type="InterPro" id="IPR001647">
    <property type="entry name" value="HTH_TetR"/>
</dbReference>
<evidence type="ECO:0000256" key="1">
    <source>
        <dbReference type="ARBA" id="ARBA00023015"/>
    </source>
</evidence>
<dbReference type="Pfam" id="PF00440">
    <property type="entry name" value="TetR_N"/>
    <property type="match status" value="1"/>
</dbReference>
<feature type="domain" description="HTH tetR-type" evidence="5">
    <location>
        <begin position="7"/>
        <end position="66"/>
    </location>
</feature>
<feature type="DNA-binding region" description="H-T-H motif" evidence="4">
    <location>
        <begin position="29"/>
        <end position="48"/>
    </location>
</feature>
<dbReference type="Proteomes" id="UP001354971">
    <property type="component" value="Unassembled WGS sequence"/>
</dbReference>
<organism evidence="6 7">
    <name type="scientific">Hyphobacterium lacteum</name>
    <dbReference type="NCBI Taxonomy" id="3116575"/>
    <lineage>
        <taxon>Bacteria</taxon>
        <taxon>Pseudomonadati</taxon>
        <taxon>Pseudomonadota</taxon>
        <taxon>Alphaproteobacteria</taxon>
        <taxon>Maricaulales</taxon>
        <taxon>Maricaulaceae</taxon>
        <taxon>Hyphobacterium</taxon>
    </lineage>
</organism>
<evidence type="ECO:0000256" key="4">
    <source>
        <dbReference type="PROSITE-ProRule" id="PRU00335"/>
    </source>
</evidence>
<name>A0ABU7LNQ7_9PROT</name>
<evidence type="ECO:0000259" key="5">
    <source>
        <dbReference type="PROSITE" id="PS50977"/>
    </source>
</evidence>